<sequence length="103" mass="11695">MKRRLFCAALLLMFARLAGAQQTVMLEQDIACDSVEVQQLRVQLTRIIMTTDNEQSKDEATRKIVELTRQRCVPLTGIFTVKEKANGLLKVITTDGTQLWLVE</sequence>
<reference evidence="2 3" key="1">
    <citation type="journal article" date="2020" name="Front. Plant Sci.">
        <title>Isolation of Rhizosphere Bacteria That Improve Quality and Water Stress Tolerance in Greenhouse Ornamentals.</title>
        <authorList>
            <person name="Nordstedt N.P."/>
            <person name="Jones M.L."/>
        </authorList>
    </citation>
    <scope>NUCLEOTIDE SEQUENCE [LARGE SCALE GENOMIC DNA]</scope>
    <source>
        <strain evidence="2 3">C6C2</strain>
    </source>
</reference>
<evidence type="ECO:0000256" key="1">
    <source>
        <dbReference type="SAM" id="SignalP"/>
    </source>
</evidence>
<accession>A0ABX2LUX8</accession>
<comment type="caution">
    <text evidence="2">The sequence shown here is derived from an EMBL/GenBank/DDBJ whole genome shotgun (WGS) entry which is preliminary data.</text>
</comment>
<dbReference type="RefSeq" id="WP_148664559.1">
    <property type="nucleotide sequence ID" value="NZ_CP018845.1"/>
</dbReference>
<proteinExistence type="predicted"/>
<feature type="signal peptide" evidence="1">
    <location>
        <begin position="1"/>
        <end position="20"/>
    </location>
</feature>
<gene>
    <name evidence="2" type="ORF">HNO84_12045</name>
</gene>
<evidence type="ECO:0000313" key="3">
    <source>
        <dbReference type="Proteomes" id="UP000536746"/>
    </source>
</evidence>
<protein>
    <submittedName>
        <fullName evidence="2">Uncharacterized protein</fullName>
    </submittedName>
</protein>
<keyword evidence="3" id="KW-1185">Reference proteome</keyword>
<name>A0ABX2LUX8_9BURK</name>
<keyword evidence="1" id="KW-0732">Signal</keyword>
<feature type="chain" id="PRO_5046325670" evidence="1">
    <location>
        <begin position="21"/>
        <end position="103"/>
    </location>
</feature>
<organism evidence="2 3">
    <name type="scientific">Herbaspirillum robiniae</name>
    <dbReference type="NCBI Taxonomy" id="2014887"/>
    <lineage>
        <taxon>Bacteria</taxon>
        <taxon>Pseudomonadati</taxon>
        <taxon>Pseudomonadota</taxon>
        <taxon>Betaproteobacteria</taxon>
        <taxon>Burkholderiales</taxon>
        <taxon>Oxalobacteraceae</taxon>
        <taxon>Herbaspirillum</taxon>
    </lineage>
</organism>
<evidence type="ECO:0000313" key="2">
    <source>
        <dbReference type="EMBL" id="NUU02332.1"/>
    </source>
</evidence>
<dbReference type="EMBL" id="JABFMT010000011">
    <property type="protein sequence ID" value="NUU02332.1"/>
    <property type="molecule type" value="Genomic_DNA"/>
</dbReference>
<dbReference type="Proteomes" id="UP000536746">
    <property type="component" value="Unassembled WGS sequence"/>
</dbReference>